<dbReference type="EMBL" id="BMKK01000003">
    <property type="protein sequence ID" value="GGD53455.1"/>
    <property type="molecule type" value="Genomic_DNA"/>
</dbReference>
<sequence>MKKITIKISVAEFSQLYHYCHMIHIYLQDTNLDYVSDSQMVLGDYFHILNQKSYVWHFKNEAKLHSLEMPLSTARIIAKDLLGKKINSLLQSILSKLDQCLVNHNCNIQIQDGTQNQVFC</sequence>
<name>A0A917DPA2_9BACT</name>
<comment type="caution">
    <text evidence="1">The sequence shown here is derived from an EMBL/GenBank/DDBJ whole genome shotgun (WGS) entry which is preliminary data.</text>
</comment>
<organism evidence="1 2">
    <name type="scientific">Emticicia aquatilis</name>
    <dbReference type="NCBI Taxonomy" id="1537369"/>
    <lineage>
        <taxon>Bacteria</taxon>
        <taxon>Pseudomonadati</taxon>
        <taxon>Bacteroidota</taxon>
        <taxon>Cytophagia</taxon>
        <taxon>Cytophagales</taxon>
        <taxon>Leadbetterellaceae</taxon>
        <taxon>Emticicia</taxon>
    </lineage>
</organism>
<dbReference type="Proteomes" id="UP000609064">
    <property type="component" value="Unassembled WGS sequence"/>
</dbReference>
<keyword evidence="2" id="KW-1185">Reference proteome</keyword>
<reference evidence="1" key="2">
    <citation type="submission" date="2020-09" db="EMBL/GenBank/DDBJ databases">
        <authorList>
            <person name="Sun Q."/>
            <person name="Zhou Y."/>
        </authorList>
    </citation>
    <scope>NUCLEOTIDE SEQUENCE</scope>
    <source>
        <strain evidence="1">CGMCC 1.15958</strain>
    </source>
</reference>
<dbReference type="AlphaFoldDB" id="A0A917DPA2"/>
<accession>A0A917DPA2</accession>
<reference evidence="1" key="1">
    <citation type="journal article" date="2014" name="Int. J. Syst. Evol. Microbiol.">
        <title>Complete genome sequence of Corynebacterium casei LMG S-19264T (=DSM 44701T), isolated from a smear-ripened cheese.</title>
        <authorList>
            <consortium name="US DOE Joint Genome Institute (JGI-PGF)"/>
            <person name="Walter F."/>
            <person name="Albersmeier A."/>
            <person name="Kalinowski J."/>
            <person name="Ruckert C."/>
        </authorList>
    </citation>
    <scope>NUCLEOTIDE SEQUENCE</scope>
    <source>
        <strain evidence="1">CGMCC 1.15958</strain>
    </source>
</reference>
<proteinExistence type="predicted"/>
<evidence type="ECO:0000313" key="1">
    <source>
        <dbReference type="EMBL" id="GGD53455.1"/>
    </source>
</evidence>
<gene>
    <name evidence="1" type="ORF">GCM10011514_16980</name>
</gene>
<evidence type="ECO:0000313" key="2">
    <source>
        <dbReference type="Proteomes" id="UP000609064"/>
    </source>
</evidence>
<dbReference type="RefSeq" id="WP_188765635.1">
    <property type="nucleotide sequence ID" value="NZ_BMKK01000003.1"/>
</dbReference>
<protein>
    <submittedName>
        <fullName evidence="1">Uncharacterized protein</fullName>
    </submittedName>
</protein>